<dbReference type="Proteomes" id="UP000252477">
    <property type="component" value="Chromosome"/>
</dbReference>
<organism evidence="1 2">
    <name type="scientific">[Mycoplasma] phocae</name>
    <dbReference type="NCBI Taxonomy" id="142651"/>
    <lineage>
        <taxon>Bacteria</taxon>
        <taxon>Bacillati</taxon>
        <taxon>Mycoplasmatota</taxon>
        <taxon>Mycoplasmoidales</taxon>
        <taxon>Metamycoplasmataceae</taxon>
        <taxon>Metamycoplasma</taxon>
    </lineage>
</organism>
<name>A0A2Z5IRM6_9BACT</name>
<dbReference type="OrthoDB" id="9759014at2"/>
<proteinExistence type="predicted"/>
<dbReference type="KEGG" id="mpho:DA803_02945"/>
<gene>
    <name evidence="1" type="ORF">DA803_02945</name>
</gene>
<dbReference type="EMBL" id="CP029295">
    <property type="protein sequence ID" value="AXE61026.1"/>
    <property type="molecule type" value="Genomic_DNA"/>
</dbReference>
<protein>
    <submittedName>
        <fullName evidence="1">Uncharacterized protein</fullName>
    </submittedName>
</protein>
<evidence type="ECO:0000313" key="2">
    <source>
        <dbReference type="Proteomes" id="UP000252477"/>
    </source>
</evidence>
<dbReference type="AlphaFoldDB" id="A0A2Z5IRM6"/>
<keyword evidence="2" id="KW-1185">Reference proteome</keyword>
<dbReference type="RefSeq" id="WP_114191120.1">
    <property type="nucleotide sequence ID" value="NZ_CP029295.1"/>
</dbReference>
<evidence type="ECO:0000313" key="1">
    <source>
        <dbReference type="EMBL" id="AXE61026.1"/>
    </source>
</evidence>
<reference evidence="1 2" key="1">
    <citation type="submission" date="2018-05" db="EMBL/GenBank/DDBJ databases">
        <title>Annotation of the Mycoplasma phocidae genome.</title>
        <authorList>
            <person name="Brown D.R."/>
            <person name="Kutish G.F."/>
            <person name="Frasca S.Jr."/>
        </authorList>
    </citation>
    <scope>NUCLEOTIDE SEQUENCE [LARGE SCALE GENOMIC DNA]</scope>
    <source>
        <strain evidence="1 2">105</strain>
    </source>
</reference>
<sequence length="76" mass="9071">MSKNWSLEIKTVNRLNPLDDFGLKFGLIVTLREINGKNRINDFIKSYIFERWIVNEIDVTNRINVFQKSEEKINLE</sequence>
<accession>A0A2Z5IRM6</accession>